<dbReference type="PANTHER" id="PTHR37352">
    <property type="entry name" value="TESTIS-SPECIFIC GENE 13 PROTEIN"/>
    <property type="match status" value="1"/>
</dbReference>
<evidence type="ECO:0000256" key="1">
    <source>
        <dbReference type="SAM" id="MobiDB-lite"/>
    </source>
</evidence>
<evidence type="ECO:0000313" key="2">
    <source>
        <dbReference type="EMBL" id="KAK2096620.1"/>
    </source>
</evidence>
<sequence length="157" mass="18015">MEKFQNVKPKTSENSSAKCEKGMLDNGEEAQYYKPLKATALQKFLAQNKKTTSFMLKVTEYDQDKTLLIMTNNPPPCSITQQDKESASKYFSKELLLEIMENIKSEESAKEWRHGKMRCIQENVSELRNEKIEAVGTKAKRTESGAIKDSNHEEERS</sequence>
<dbReference type="Pfam" id="PF14994">
    <property type="entry name" value="TSGA13"/>
    <property type="match status" value="1"/>
</dbReference>
<organism evidence="2 3">
    <name type="scientific">Saguinus oedipus</name>
    <name type="common">Cotton-top tamarin</name>
    <name type="synonym">Oedipomidas oedipus</name>
    <dbReference type="NCBI Taxonomy" id="9490"/>
    <lineage>
        <taxon>Eukaryota</taxon>
        <taxon>Metazoa</taxon>
        <taxon>Chordata</taxon>
        <taxon>Craniata</taxon>
        <taxon>Vertebrata</taxon>
        <taxon>Euteleostomi</taxon>
        <taxon>Mammalia</taxon>
        <taxon>Eutheria</taxon>
        <taxon>Euarchontoglires</taxon>
        <taxon>Primates</taxon>
        <taxon>Haplorrhini</taxon>
        <taxon>Platyrrhini</taxon>
        <taxon>Cebidae</taxon>
        <taxon>Callitrichinae</taxon>
        <taxon>Saguinus</taxon>
    </lineage>
</organism>
<dbReference type="EMBL" id="JASSZA010000012">
    <property type="protein sequence ID" value="KAK2096620.1"/>
    <property type="molecule type" value="Genomic_DNA"/>
</dbReference>
<comment type="caution">
    <text evidence="2">The sequence shown here is derived from an EMBL/GenBank/DDBJ whole genome shotgun (WGS) entry which is preliminary data.</text>
</comment>
<feature type="region of interest" description="Disordered" evidence="1">
    <location>
        <begin position="1"/>
        <end position="20"/>
    </location>
</feature>
<dbReference type="Proteomes" id="UP001266305">
    <property type="component" value="Unassembled WGS sequence"/>
</dbReference>
<accession>A0ABQ9UHU2</accession>
<feature type="region of interest" description="Disordered" evidence="1">
    <location>
        <begin position="135"/>
        <end position="157"/>
    </location>
</feature>
<dbReference type="PANTHER" id="PTHR37352:SF1">
    <property type="entry name" value="TESTIS-SPECIFIC GENE 13 PROTEIN"/>
    <property type="match status" value="1"/>
</dbReference>
<reference evidence="2 3" key="1">
    <citation type="submission" date="2023-05" db="EMBL/GenBank/DDBJ databases">
        <title>B98-5 Cell Line De Novo Hybrid Assembly: An Optical Mapping Approach.</title>
        <authorList>
            <person name="Kananen K."/>
            <person name="Auerbach J.A."/>
            <person name="Kautto E."/>
            <person name="Blachly J.S."/>
        </authorList>
    </citation>
    <scope>NUCLEOTIDE SEQUENCE [LARGE SCALE GENOMIC DNA]</scope>
    <source>
        <strain evidence="2">B95-8</strain>
        <tissue evidence="2">Cell line</tissue>
    </source>
</reference>
<keyword evidence="3" id="KW-1185">Reference proteome</keyword>
<proteinExistence type="predicted"/>
<name>A0ABQ9UHU2_SAGOE</name>
<evidence type="ECO:0000313" key="3">
    <source>
        <dbReference type="Proteomes" id="UP001266305"/>
    </source>
</evidence>
<feature type="compositionally biased region" description="Polar residues" evidence="1">
    <location>
        <begin position="8"/>
        <end position="17"/>
    </location>
</feature>
<gene>
    <name evidence="2" type="primary">TSGA13_2</name>
    <name evidence="2" type="ORF">P7K49_025654</name>
</gene>
<dbReference type="InterPro" id="IPR029241">
    <property type="entry name" value="TSGA13"/>
</dbReference>
<protein>
    <submittedName>
        <fullName evidence="2">Testis-specific protein 13 protein</fullName>
    </submittedName>
</protein>